<dbReference type="Pfam" id="PF01614">
    <property type="entry name" value="IclR_C"/>
    <property type="match status" value="1"/>
</dbReference>
<dbReference type="GO" id="GO:0003700">
    <property type="term" value="F:DNA-binding transcription factor activity"/>
    <property type="evidence" value="ECO:0007669"/>
    <property type="project" value="TreeGrafter"/>
</dbReference>
<evidence type="ECO:0000256" key="3">
    <source>
        <dbReference type="ARBA" id="ARBA00023163"/>
    </source>
</evidence>
<dbReference type="InterPro" id="IPR036388">
    <property type="entry name" value="WH-like_DNA-bd_sf"/>
</dbReference>
<keyword evidence="1" id="KW-0805">Transcription regulation</keyword>
<proteinExistence type="predicted"/>
<dbReference type="Gene3D" id="3.30.450.40">
    <property type="match status" value="1"/>
</dbReference>
<dbReference type="AlphaFoldDB" id="A0A1W6ZT89"/>
<accession>A0A1W6ZT89</accession>
<organism evidence="4 5">
    <name type="scientific">Pseudorhodoplanes sinuspersici</name>
    <dbReference type="NCBI Taxonomy" id="1235591"/>
    <lineage>
        <taxon>Bacteria</taxon>
        <taxon>Pseudomonadati</taxon>
        <taxon>Pseudomonadota</taxon>
        <taxon>Alphaproteobacteria</taxon>
        <taxon>Hyphomicrobiales</taxon>
        <taxon>Pseudorhodoplanes</taxon>
    </lineage>
</organism>
<dbReference type="STRING" id="1235591.CAK95_17055"/>
<evidence type="ECO:0000256" key="2">
    <source>
        <dbReference type="ARBA" id="ARBA00023125"/>
    </source>
</evidence>
<keyword evidence="3" id="KW-0804">Transcription</keyword>
<dbReference type="RefSeq" id="WP_086088989.1">
    <property type="nucleotide sequence ID" value="NZ_CP021112.1"/>
</dbReference>
<reference evidence="4 5" key="1">
    <citation type="submission" date="2017-05" db="EMBL/GenBank/DDBJ databases">
        <title>Full genome sequence of Pseudorhodoplanes sinuspersici.</title>
        <authorList>
            <person name="Dastgheib S.M.M."/>
            <person name="Shavandi M."/>
            <person name="Tirandaz H."/>
        </authorList>
    </citation>
    <scope>NUCLEOTIDE SEQUENCE [LARGE SCALE GENOMIC DNA]</scope>
    <source>
        <strain evidence="4 5">RIPI110</strain>
    </source>
</reference>
<keyword evidence="5" id="KW-1185">Reference proteome</keyword>
<dbReference type="PROSITE" id="PS51077">
    <property type="entry name" value="HTH_ICLR"/>
    <property type="match status" value="1"/>
</dbReference>
<dbReference type="InterPro" id="IPR005471">
    <property type="entry name" value="Tscrpt_reg_IclR_N"/>
</dbReference>
<dbReference type="SUPFAM" id="SSF55781">
    <property type="entry name" value="GAF domain-like"/>
    <property type="match status" value="1"/>
</dbReference>
<sequence length="264" mass="28472">MTVAAKPISDQTATIEKSQVQVIARAAAIMRALEDTTTGLSLGEIALKVGLARSTVQRIVAALETEKLVVAASPAGRVRLGPTILRLAGSVRTDFATIAKPFLVELSKELHETVDLASIKGDHLVFIDQVIGSQRLRTVSAVGEAFPLYCTANGKAYLAQLDDAQIETLIGKIYKARTPSTLTKLSQLLDDIRAARRDGYAIDREEHALGICAAGVAMRDMLGNYVAISVPVPTQRFESERANICARLLATKRVLEDRFSTVNT</sequence>
<dbReference type="EMBL" id="CP021112">
    <property type="protein sequence ID" value="ARQ00594.1"/>
    <property type="molecule type" value="Genomic_DNA"/>
</dbReference>
<dbReference type="SUPFAM" id="SSF46785">
    <property type="entry name" value="Winged helix' DNA-binding domain"/>
    <property type="match status" value="1"/>
</dbReference>
<dbReference type="PANTHER" id="PTHR30136">
    <property type="entry name" value="HELIX-TURN-HELIX TRANSCRIPTIONAL REGULATOR, ICLR FAMILY"/>
    <property type="match status" value="1"/>
</dbReference>
<evidence type="ECO:0000313" key="4">
    <source>
        <dbReference type="EMBL" id="ARQ00594.1"/>
    </source>
</evidence>
<name>A0A1W6ZT89_9HYPH</name>
<dbReference type="PANTHER" id="PTHR30136:SF35">
    <property type="entry name" value="HTH-TYPE TRANSCRIPTIONAL REGULATOR RV1719"/>
    <property type="match status" value="1"/>
</dbReference>
<dbReference type="GO" id="GO:0003677">
    <property type="term" value="F:DNA binding"/>
    <property type="evidence" value="ECO:0007669"/>
    <property type="project" value="UniProtKB-KW"/>
</dbReference>
<evidence type="ECO:0000313" key="5">
    <source>
        <dbReference type="Proteomes" id="UP000194137"/>
    </source>
</evidence>
<dbReference type="GO" id="GO:0045892">
    <property type="term" value="P:negative regulation of DNA-templated transcription"/>
    <property type="evidence" value="ECO:0007669"/>
    <property type="project" value="TreeGrafter"/>
</dbReference>
<dbReference type="PROSITE" id="PS51078">
    <property type="entry name" value="ICLR_ED"/>
    <property type="match status" value="1"/>
</dbReference>
<dbReference type="Gene3D" id="1.10.10.10">
    <property type="entry name" value="Winged helix-like DNA-binding domain superfamily/Winged helix DNA-binding domain"/>
    <property type="match status" value="1"/>
</dbReference>
<dbReference type="InterPro" id="IPR014757">
    <property type="entry name" value="Tscrpt_reg_IclR_C"/>
</dbReference>
<gene>
    <name evidence="4" type="ORF">CAK95_17055</name>
</gene>
<dbReference type="InterPro" id="IPR050707">
    <property type="entry name" value="HTH_MetabolicPath_Reg"/>
</dbReference>
<dbReference type="Proteomes" id="UP000194137">
    <property type="component" value="Chromosome"/>
</dbReference>
<keyword evidence="2" id="KW-0238">DNA-binding</keyword>
<evidence type="ECO:0000256" key="1">
    <source>
        <dbReference type="ARBA" id="ARBA00023015"/>
    </source>
</evidence>
<protein>
    <submittedName>
        <fullName evidence="4">Uncharacterized protein</fullName>
    </submittedName>
</protein>
<dbReference type="SMART" id="SM00346">
    <property type="entry name" value="HTH_ICLR"/>
    <property type="match status" value="1"/>
</dbReference>
<dbReference type="InterPro" id="IPR036390">
    <property type="entry name" value="WH_DNA-bd_sf"/>
</dbReference>
<dbReference type="OrthoDB" id="6057486at2"/>
<dbReference type="KEGG" id="psin:CAK95_17055"/>
<dbReference type="InterPro" id="IPR029016">
    <property type="entry name" value="GAF-like_dom_sf"/>
</dbReference>
<dbReference type="Pfam" id="PF09339">
    <property type="entry name" value="HTH_IclR"/>
    <property type="match status" value="1"/>
</dbReference>